<proteinExistence type="predicted"/>
<dbReference type="Proteomes" id="UP001519460">
    <property type="component" value="Unassembled WGS sequence"/>
</dbReference>
<evidence type="ECO:0000256" key="1">
    <source>
        <dbReference type="SAM" id="MobiDB-lite"/>
    </source>
</evidence>
<accession>A0ABD0JYV7</accession>
<evidence type="ECO:0000313" key="2">
    <source>
        <dbReference type="EMBL" id="KAK7480117.1"/>
    </source>
</evidence>
<reference evidence="2 3" key="1">
    <citation type="journal article" date="2023" name="Sci. Data">
        <title>Genome assembly of the Korean intertidal mud-creeper Batillaria attramentaria.</title>
        <authorList>
            <person name="Patra A.K."/>
            <person name="Ho P.T."/>
            <person name="Jun S."/>
            <person name="Lee S.J."/>
            <person name="Kim Y."/>
            <person name="Won Y.J."/>
        </authorList>
    </citation>
    <scope>NUCLEOTIDE SEQUENCE [LARGE SCALE GENOMIC DNA]</scope>
    <source>
        <strain evidence="2">Wonlab-2016</strain>
    </source>
</reference>
<dbReference type="AlphaFoldDB" id="A0ABD0JYV7"/>
<feature type="region of interest" description="Disordered" evidence="1">
    <location>
        <begin position="53"/>
        <end position="85"/>
    </location>
</feature>
<feature type="compositionally biased region" description="Basic and acidic residues" evidence="1">
    <location>
        <begin position="64"/>
        <end position="73"/>
    </location>
</feature>
<gene>
    <name evidence="2" type="ORF">BaRGS_00028601</name>
</gene>
<protein>
    <submittedName>
        <fullName evidence="2">Uncharacterized protein</fullName>
    </submittedName>
</protein>
<sequence length="85" mass="9418">IYRLSEIKVQSSFCRLRRSFLADPENTISDCRVGCQLLTPRLAARAVCARANHQGANRNGARATARESREISRDLYPGSLSARAP</sequence>
<feature type="non-terminal residue" evidence="2">
    <location>
        <position position="85"/>
    </location>
</feature>
<organism evidence="2 3">
    <name type="scientific">Batillaria attramentaria</name>
    <dbReference type="NCBI Taxonomy" id="370345"/>
    <lineage>
        <taxon>Eukaryota</taxon>
        <taxon>Metazoa</taxon>
        <taxon>Spiralia</taxon>
        <taxon>Lophotrochozoa</taxon>
        <taxon>Mollusca</taxon>
        <taxon>Gastropoda</taxon>
        <taxon>Caenogastropoda</taxon>
        <taxon>Sorbeoconcha</taxon>
        <taxon>Cerithioidea</taxon>
        <taxon>Batillariidae</taxon>
        <taxon>Batillaria</taxon>
    </lineage>
</organism>
<dbReference type="EMBL" id="JACVVK020000287">
    <property type="protein sequence ID" value="KAK7480117.1"/>
    <property type="molecule type" value="Genomic_DNA"/>
</dbReference>
<evidence type="ECO:0000313" key="3">
    <source>
        <dbReference type="Proteomes" id="UP001519460"/>
    </source>
</evidence>
<keyword evidence="3" id="KW-1185">Reference proteome</keyword>
<comment type="caution">
    <text evidence="2">The sequence shown here is derived from an EMBL/GenBank/DDBJ whole genome shotgun (WGS) entry which is preliminary data.</text>
</comment>
<name>A0ABD0JYV7_9CAEN</name>
<feature type="non-terminal residue" evidence="2">
    <location>
        <position position="1"/>
    </location>
</feature>